<protein>
    <submittedName>
        <fullName evidence="3">Tmtc4 protein</fullName>
    </submittedName>
</protein>
<dbReference type="PANTHER" id="PTHR44809:SF1">
    <property type="entry name" value="PROTEIN O-MANNOSYL-TRANSFERASE TMTC1"/>
    <property type="match status" value="1"/>
</dbReference>
<feature type="transmembrane region" description="Helical" evidence="1">
    <location>
        <begin position="91"/>
        <end position="112"/>
    </location>
</feature>
<gene>
    <name evidence="3" type="primary">Tmtc4</name>
    <name evidence="3" type="ORF">SNAT2548_LOCUS441</name>
</gene>
<dbReference type="Proteomes" id="UP000604046">
    <property type="component" value="Unassembled WGS sequence"/>
</dbReference>
<dbReference type="InterPro" id="IPR011990">
    <property type="entry name" value="TPR-like_helical_dom_sf"/>
</dbReference>
<evidence type="ECO:0000256" key="1">
    <source>
        <dbReference type="SAM" id="Phobius"/>
    </source>
</evidence>
<dbReference type="PANTHER" id="PTHR44809">
    <property type="match status" value="1"/>
</dbReference>
<dbReference type="Gene3D" id="1.25.40.10">
    <property type="entry name" value="Tetratricopeptide repeat domain"/>
    <property type="match status" value="1"/>
</dbReference>
<reference evidence="3" key="1">
    <citation type="submission" date="2021-02" db="EMBL/GenBank/DDBJ databases">
        <authorList>
            <person name="Dougan E. K."/>
            <person name="Rhodes N."/>
            <person name="Thang M."/>
            <person name="Chan C."/>
        </authorList>
    </citation>
    <scope>NUCLEOTIDE SEQUENCE</scope>
</reference>
<feature type="signal peptide" evidence="2">
    <location>
        <begin position="1"/>
        <end position="26"/>
    </location>
</feature>
<keyword evidence="4" id="KW-1185">Reference proteome</keyword>
<keyword evidence="1" id="KW-1133">Transmembrane helix</keyword>
<evidence type="ECO:0000313" key="3">
    <source>
        <dbReference type="EMBL" id="CAE6920334.1"/>
    </source>
</evidence>
<dbReference type="Pfam" id="PF14559">
    <property type="entry name" value="TPR_19"/>
    <property type="match status" value="1"/>
</dbReference>
<comment type="caution">
    <text evidence="3">The sequence shown here is derived from an EMBL/GenBank/DDBJ whole genome shotgun (WGS) entry which is preliminary data.</text>
</comment>
<proteinExistence type="predicted"/>
<feature type="transmembrane region" description="Helical" evidence="1">
    <location>
        <begin position="124"/>
        <end position="148"/>
    </location>
</feature>
<keyword evidence="2" id="KW-0732">Signal</keyword>
<feature type="chain" id="PRO_5032606234" evidence="2">
    <location>
        <begin position="27"/>
        <end position="398"/>
    </location>
</feature>
<dbReference type="EMBL" id="CAJNDS010000022">
    <property type="protein sequence ID" value="CAE6920334.1"/>
    <property type="molecule type" value="Genomic_DNA"/>
</dbReference>
<evidence type="ECO:0000256" key="2">
    <source>
        <dbReference type="SAM" id="SignalP"/>
    </source>
</evidence>
<sequence>MPRRSRRLPGRFTFFLMCLLQSAVQSWPWWLQVERLRTLEAKARVLDWFETLMRACYAPFFYIWQTFVPPWTWTTPRYALPDKLDFTDAHFAAALASATVTTSALAFFAYSATPSAYSWIYRPLWMAWVTYLSLLLPTLGVVSTHVWALAADRYVYLPSLCVFVPCTAGLLQSLAEGASWKRRGVLGVLSMTYIFSCAWRADEVALHWASGSSTLFEAILREEPSQFHTLKDFGTFQLKRGKLGEAKAMLSHALQIRPDHGGLLLNVAALLHQSKETAEAEAMYRKACAAAKAAAEKCQGCQPAMTELAKAQANYGGLLLQLGRHTDAASVLEAGQPWENAVDSARGPGFFHLCLAHRGLGRLESALRNCHAAAAAHSTAAQAVLRQHEAEVQIQGLR</sequence>
<accession>A0A812G5Y9</accession>
<keyword evidence="1" id="KW-0812">Transmembrane</keyword>
<organism evidence="3 4">
    <name type="scientific">Symbiodinium natans</name>
    <dbReference type="NCBI Taxonomy" id="878477"/>
    <lineage>
        <taxon>Eukaryota</taxon>
        <taxon>Sar</taxon>
        <taxon>Alveolata</taxon>
        <taxon>Dinophyceae</taxon>
        <taxon>Suessiales</taxon>
        <taxon>Symbiodiniaceae</taxon>
        <taxon>Symbiodinium</taxon>
    </lineage>
</organism>
<dbReference type="OrthoDB" id="195091at2759"/>
<dbReference type="InterPro" id="IPR052943">
    <property type="entry name" value="TMTC_O-mannosyl-trnsfr"/>
</dbReference>
<name>A0A812G5Y9_9DINO</name>
<evidence type="ECO:0000313" key="4">
    <source>
        <dbReference type="Proteomes" id="UP000604046"/>
    </source>
</evidence>
<dbReference type="AlphaFoldDB" id="A0A812G5Y9"/>
<keyword evidence="1" id="KW-0472">Membrane</keyword>
<dbReference type="SUPFAM" id="SSF48452">
    <property type="entry name" value="TPR-like"/>
    <property type="match status" value="1"/>
</dbReference>